<evidence type="ECO:0000313" key="2">
    <source>
        <dbReference type="Proteomes" id="UP000449846"/>
    </source>
</evidence>
<accession>A0A844HHL5</accession>
<reference evidence="1 2" key="1">
    <citation type="submission" date="2019-11" db="EMBL/GenBank/DDBJ databases">
        <authorList>
            <person name="Dong K."/>
        </authorList>
    </citation>
    <scope>NUCLEOTIDE SEQUENCE [LARGE SCALE GENOMIC DNA]</scope>
    <source>
        <strain evidence="1 2">NBRC 112902</strain>
    </source>
</reference>
<dbReference type="SUPFAM" id="SSF103025">
    <property type="entry name" value="Folate-binding domain"/>
    <property type="match status" value="1"/>
</dbReference>
<dbReference type="EMBL" id="WMIG01000001">
    <property type="protein sequence ID" value="MTH58449.1"/>
    <property type="molecule type" value="Genomic_DNA"/>
</dbReference>
<proteinExistence type="predicted"/>
<evidence type="ECO:0000313" key="1">
    <source>
        <dbReference type="EMBL" id="MTH58449.1"/>
    </source>
</evidence>
<protein>
    <submittedName>
        <fullName evidence="1">Sarcosine oxidase subunit gamma</fullName>
    </submittedName>
</protein>
<dbReference type="InterPro" id="IPR027266">
    <property type="entry name" value="TrmE/GcvT-like"/>
</dbReference>
<name>A0A844HHL5_9RHOB</name>
<dbReference type="InterPro" id="IPR007375">
    <property type="entry name" value="SoxG"/>
</dbReference>
<organism evidence="1 2">
    <name type="scientific">Paracoccus litorisediminis</name>
    <dbReference type="NCBI Taxonomy" id="2006130"/>
    <lineage>
        <taxon>Bacteria</taxon>
        <taxon>Pseudomonadati</taxon>
        <taxon>Pseudomonadota</taxon>
        <taxon>Alphaproteobacteria</taxon>
        <taxon>Rhodobacterales</taxon>
        <taxon>Paracoccaceae</taxon>
        <taxon>Paracoccus</taxon>
    </lineage>
</organism>
<dbReference type="Proteomes" id="UP000449846">
    <property type="component" value="Unassembled WGS sequence"/>
</dbReference>
<dbReference type="OrthoDB" id="9814782at2"/>
<dbReference type="Gene3D" id="3.30.70.1520">
    <property type="entry name" value="Heterotetrameric sarcosine oxidase"/>
    <property type="match status" value="1"/>
</dbReference>
<sequence>MAEALAHIREITDLGMIQIRADLTEAGAAITKAAAIPLPGPTSTTTNGSRRLCWMSPDELLLVLPQAELAAALAELTTALAGQHVLVLDVSDMRAAFAIEGGRADQVLAKLSPTDLAAMPADGMRRSRAAQVACGFWRQEGGFVLIGFRSVADYLRGLLDNAARAGTGLDPR</sequence>
<dbReference type="Pfam" id="PF04268">
    <property type="entry name" value="SoxG"/>
    <property type="match status" value="1"/>
</dbReference>
<dbReference type="RefSeq" id="WP_155038326.1">
    <property type="nucleotide sequence ID" value="NZ_JBHGCD010000001.1"/>
</dbReference>
<comment type="caution">
    <text evidence="1">The sequence shown here is derived from an EMBL/GenBank/DDBJ whole genome shotgun (WGS) entry which is preliminary data.</text>
</comment>
<dbReference type="AlphaFoldDB" id="A0A844HHL5"/>
<keyword evidence="2" id="KW-1185">Reference proteome</keyword>
<gene>
    <name evidence="1" type="ORF">GL300_04400</name>
</gene>
<dbReference type="Gene3D" id="3.30.1360.120">
    <property type="entry name" value="Probable tRNA modification gtpase trme, domain 1"/>
    <property type="match status" value="1"/>
</dbReference>